<feature type="compositionally biased region" description="Low complexity" evidence="9">
    <location>
        <begin position="34"/>
        <end position="54"/>
    </location>
</feature>
<dbReference type="eggNOG" id="KOG1721">
    <property type="taxonomic scope" value="Eukaryota"/>
</dbReference>
<keyword evidence="4" id="KW-0862">Zinc</keyword>
<keyword evidence="3 8" id="KW-0863">Zinc-finger</keyword>
<gene>
    <name evidence="12" type="primary">LOC101500950</name>
</gene>
<dbReference type="PANTHER" id="PTHR10593">
    <property type="entry name" value="SERINE/THREONINE-PROTEIN KINASE RIO"/>
    <property type="match status" value="1"/>
</dbReference>
<keyword evidence="6" id="KW-0238">DNA-binding</keyword>
<evidence type="ECO:0000259" key="10">
    <source>
        <dbReference type="PROSITE" id="PS50157"/>
    </source>
</evidence>
<dbReference type="PaxDb" id="3827-XP_004495721.1"/>
<evidence type="ECO:0000256" key="7">
    <source>
        <dbReference type="ARBA" id="ARBA00023163"/>
    </source>
</evidence>
<organism evidence="11 12">
    <name type="scientific">Cicer arietinum</name>
    <name type="common">Chickpea</name>
    <name type="synonym">Garbanzo</name>
    <dbReference type="NCBI Taxonomy" id="3827"/>
    <lineage>
        <taxon>Eukaryota</taxon>
        <taxon>Viridiplantae</taxon>
        <taxon>Streptophyta</taxon>
        <taxon>Embryophyta</taxon>
        <taxon>Tracheophyta</taxon>
        <taxon>Spermatophyta</taxon>
        <taxon>Magnoliopsida</taxon>
        <taxon>eudicotyledons</taxon>
        <taxon>Gunneridae</taxon>
        <taxon>Pentapetalae</taxon>
        <taxon>rosids</taxon>
        <taxon>fabids</taxon>
        <taxon>Fabales</taxon>
        <taxon>Fabaceae</taxon>
        <taxon>Papilionoideae</taxon>
        <taxon>50 kb inversion clade</taxon>
        <taxon>NPAAA clade</taxon>
        <taxon>Hologalegina</taxon>
        <taxon>IRL clade</taxon>
        <taxon>Cicereae</taxon>
        <taxon>Cicer</taxon>
    </lineage>
</organism>
<dbReference type="PROSITE" id="PS50157">
    <property type="entry name" value="ZINC_FINGER_C2H2_2"/>
    <property type="match status" value="1"/>
</dbReference>
<dbReference type="GO" id="GO:0003700">
    <property type="term" value="F:DNA-binding transcription factor activity"/>
    <property type="evidence" value="ECO:0007669"/>
    <property type="project" value="TreeGrafter"/>
</dbReference>
<dbReference type="GO" id="GO:0005634">
    <property type="term" value="C:nucleus"/>
    <property type="evidence" value="ECO:0007669"/>
    <property type="project" value="TreeGrafter"/>
</dbReference>
<dbReference type="Pfam" id="PF22995">
    <property type="entry name" value="C2CH-3rd_BIRD-IDD"/>
    <property type="match status" value="1"/>
</dbReference>
<dbReference type="STRING" id="3827.A0A1S2XYL9"/>
<evidence type="ECO:0000256" key="1">
    <source>
        <dbReference type="ARBA" id="ARBA00022723"/>
    </source>
</evidence>
<dbReference type="Pfam" id="PF22996">
    <property type="entry name" value="C2H2-2nd_BIRD-IDD"/>
    <property type="match status" value="1"/>
</dbReference>
<dbReference type="KEGG" id="cam:101500950"/>
<evidence type="ECO:0000256" key="3">
    <source>
        <dbReference type="ARBA" id="ARBA00022771"/>
    </source>
</evidence>
<dbReference type="InterPro" id="IPR055187">
    <property type="entry name" value="C2CH-3rd_BIRD-IDD"/>
</dbReference>
<dbReference type="Proteomes" id="UP000087171">
    <property type="component" value="Chromosome Ca4"/>
</dbReference>
<keyword evidence="1" id="KW-0479">Metal-binding</keyword>
<dbReference type="GO" id="GO:0003677">
    <property type="term" value="F:DNA binding"/>
    <property type="evidence" value="ECO:0007669"/>
    <property type="project" value="UniProtKB-KW"/>
</dbReference>
<dbReference type="InterPro" id="IPR036236">
    <property type="entry name" value="Znf_C2H2_sf"/>
</dbReference>
<keyword evidence="2" id="KW-0677">Repeat</keyword>
<dbReference type="AlphaFoldDB" id="A0A1S2XYL9"/>
<dbReference type="InterPro" id="IPR055185">
    <property type="entry name" value="C2CH-4th_BIRD-IDD"/>
</dbReference>
<reference evidence="12" key="2">
    <citation type="submission" date="2025-08" db="UniProtKB">
        <authorList>
            <consortium name="RefSeq"/>
        </authorList>
    </citation>
    <scope>IDENTIFICATION</scope>
    <source>
        <tissue evidence="12">Etiolated seedlings</tissue>
    </source>
</reference>
<dbReference type="Pfam" id="PF22992">
    <property type="entry name" value="C2CH-4th_BIRD-IDD"/>
    <property type="match status" value="1"/>
</dbReference>
<dbReference type="SUPFAM" id="SSF57667">
    <property type="entry name" value="beta-beta-alpha zinc fingers"/>
    <property type="match status" value="1"/>
</dbReference>
<dbReference type="GO" id="GO:0008270">
    <property type="term" value="F:zinc ion binding"/>
    <property type="evidence" value="ECO:0007669"/>
    <property type="project" value="UniProtKB-KW"/>
</dbReference>
<evidence type="ECO:0000256" key="9">
    <source>
        <dbReference type="SAM" id="MobiDB-lite"/>
    </source>
</evidence>
<dbReference type="RefSeq" id="XP_004495721.1">
    <property type="nucleotide sequence ID" value="XM_004495664.3"/>
</dbReference>
<dbReference type="OrthoDB" id="6354171at2759"/>
<dbReference type="Gene3D" id="3.30.160.60">
    <property type="entry name" value="Classic Zinc Finger"/>
    <property type="match status" value="2"/>
</dbReference>
<sequence length="530" mass="57162">MSNITSCDSGSLSTENNRDVAVKQKPIEIVGQFHSPHSHTSTTTTNNNSNGSNTILQPPLKKKRNLPGNPDPSAEVIALSPTTLMATNRFVCEICNKGFQRDQNLQLHRRGHNLPWKLKQRTTTEIRKRVYVCPEPSCVHHNPARALGDLTGIKKHFCRKHGEKKWKCDKCSKKYAVQSDWKAHSKICGTKEYKCDCGTIFSRRDSFITHRAFCDALAEENNKANEGGSIQLISSSLQCQQPILPSHQIGNVTSSSQLINRSISDDDHKHPLSSSSLPHHDLISKPFMNNNNITGGGSIFSRSLSSSPSLQLSSNSLNNIFEENGLHLSAATSPHMSATALLQKAAQMGATVSSNSTMTDHKTVANNMAAPLFGVVQQQGHGFMNHYMQSTSQQPHQYNNNSFMNGNGILSGGVGMNGVDMFNAILDQSKALSKIIEQNNQSQSNSVGVGGGGSNNNNNVINIGGSKGSGDVMTLDLLGIGGGAHSNFYGGGGAQQQQAAESAAAADEVWRNWSTKNGGFESFSATSNIN</sequence>
<dbReference type="FunFam" id="3.30.160.60:FF:000131">
    <property type="entry name" value="protein indeterminate-domain 5, chloroplastic-like"/>
    <property type="match status" value="1"/>
</dbReference>
<evidence type="ECO:0000313" key="11">
    <source>
        <dbReference type="Proteomes" id="UP000087171"/>
    </source>
</evidence>
<feature type="region of interest" description="Disordered" evidence="9">
    <location>
        <begin position="33"/>
        <end position="71"/>
    </location>
</feature>
<dbReference type="InterPro" id="IPR013087">
    <property type="entry name" value="Znf_C2H2_type"/>
</dbReference>
<keyword evidence="5" id="KW-0805">Transcription regulation</keyword>
<dbReference type="GeneID" id="101500950"/>
<protein>
    <submittedName>
        <fullName evidence="12">Zinc finger protein GAI-ASSOCIATED FACTOR 1-like</fullName>
    </submittedName>
</protein>
<dbReference type="InterPro" id="IPR055186">
    <property type="entry name" value="C2H2-2nd_BIRD-IDD"/>
</dbReference>
<keyword evidence="7" id="KW-0804">Transcription</keyword>
<proteinExistence type="predicted"/>
<accession>A0A1S2XYL9</accession>
<keyword evidence="11" id="KW-1185">Reference proteome</keyword>
<name>A0A1S2XYL9_CICAR</name>
<dbReference type="PROSITE" id="PS00028">
    <property type="entry name" value="ZINC_FINGER_C2H2_1"/>
    <property type="match status" value="1"/>
</dbReference>
<evidence type="ECO:0000256" key="5">
    <source>
        <dbReference type="ARBA" id="ARBA00023015"/>
    </source>
</evidence>
<reference evidence="11" key="1">
    <citation type="journal article" date="2013" name="Nat. Biotechnol.">
        <title>Draft genome sequence of chickpea (Cicer arietinum) provides a resource for trait improvement.</title>
        <authorList>
            <person name="Varshney R.K."/>
            <person name="Song C."/>
            <person name="Saxena R.K."/>
            <person name="Azam S."/>
            <person name="Yu S."/>
            <person name="Sharpe A.G."/>
            <person name="Cannon S."/>
            <person name="Baek J."/>
            <person name="Rosen B.D."/>
            <person name="Tar'an B."/>
            <person name="Millan T."/>
            <person name="Zhang X."/>
            <person name="Ramsay L.D."/>
            <person name="Iwata A."/>
            <person name="Wang Y."/>
            <person name="Nelson W."/>
            <person name="Farmer A.D."/>
            <person name="Gaur P.M."/>
            <person name="Soderlund C."/>
            <person name="Penmetsa R.V."/>
            <person name="Xu C."/>
            <person name="Bharti A.K."/>
            <person name="He W."/>
            <person name="Winter P."/>
            <person name="Zhao S."/>
            <person name="Hane J.K."/>
            <person name="Carrasquilla-Garcia N."/>
            <person name="Condie J.A."/>
            <person name="Upadhyaya H.D."/>
            <person name="Luo M.C."/>
            <person name="Thudi M."/>
            <person name="Gowda C.L."/>
            <person name="Singh N.P."/>
            <person name="Lichtenzveig J."/>
            <person name="Gali K.K."/>
            <person name="Rubio J."/>
            <person name="Nadarajan N."/>
            <person name="Dolezel J."/>
            <person name="Bansal K.C."/>
            <person name="Xu X."/>
            <person name="Edwards D."/>
            <person name="Zhang G."/>
            <person name="Kahl G."/>
            <person name="Gil J."/>
            <person name="Singh K.B."/>
            <person name="Datta S.K."/>
            <person name="Jackson S.A."/>
            <person name="Wang J."/>
            <person name="Cook D.R."/>
        </authorList>
    </citation>
    <scope>NUCLEOTIDE SEQUENCE [LARGE SCALE GENOMIC DNA]</scope>
    <source>
        <strain evidence="11">cv. CDC Frontier</strain>
    </source>
</reference>
<dbReference type="SMART" id="SM00355">
    <property type="entry name" value="ZnF_C2H2"/>
    <property type="match status" value="3"/>
</dbReference>
<dbReference type="FunFam" id="3.30.160.60:FF:000554">
    <property type="entry name" value="protein indeterminate-domain 12-like"/>
    <property type="match status" value="1"/>
</dbReference>
<evidence type="ECO:0000256" key="4">
    <source>
        <dbReference type="ARBA" id="ARBA00022833"/>
    </source>
</evidence>
<evidence type="ECO:0000256" key="8">
    <source>
        <dbReference type="PROSITE-ProRule" id="PRU00042"/>
    </source>
</evidence>
<evidence type="ECO:0000313" key="12">
    <source>
        <dbReference type="RefSeq" id="XP_004495721.1"/>
    </source>
</evidence>
<feature type="domain" description="C2H2-type" evidence="10">
    <location>
        <begin position="90"/>
        <end position="112"/>
    </location>
</feature>
<evidence type="ECO:0000256" key="2">
    <source>
        <dbReference type="ARBA" id="ARBA00022737"/>
    </source>
</evidence>
<evidence type="ECO:0000256" key="6">
    <source>
        <dbReference type="ARBA" id="ARBA00023125"/>
    </source>
</evidence>
<dbReference type="InterPro" id="IPR031140">
    <property type="entry name" value="IDD1-16"/>
</dbReference>
<dbReference type="Pfam" id="PF00096">
    <property type="entry name" value="zf-C2H2"/>
    <property type="match status" value="1"/>
</dbReference>
<dbReference type="PANTHER" id="PTHR10593:SF238">
    <property type="entry name" value="PROTEIN INDETERMINATE-DOMAIN 7-LIKE ISOFORM X2"/>
    <property type="match status" value="1"/>
</dbReference>